<evidence type="ECO:0000313" key="3">
    <source>
        <dbReference type="Proteomes" id="UP000709466"/>
    </source>
</evidence>
<protein>
    <submittedName>
        <fullName evidence="2">Aminodeoxychorismate synthase component I</fullName>
        <ecNumber evidence="2">2.6.1.85</ecNumber>
    </submittedName>
</protein>
<dbReference type="EMBL" id="JAATOP010000003">
    <property type="protein sequence ID" value="NIY71943.1"/>
    <property type="molecule type" value="Genomic_DNA"/>
</dbReference>
<evidence type="ECO:0000259" key="1">
    <source>
        <dbReference type="Pfam" id="PF00425"/>
    </source>
</evidence>
<dbReference type="PANTHER" id="PTHR11236:SF50">
    <property type="entry name" value="AMINODEOXYCHORISMATE SYNTHASE COMPONENT 1"/>
    <property type="match status" value="1"/>
</dbReference>
<dbReference type="InterPro" id="IPR005802">
    <property type="entry name" value="ADC_synth_comp_1"/>
</dbReference>
<dbReference type="SUPFAM" id="SSF56322">
    <property type="entry name" value="ADC synthase"/>
    <property type="match status" value="1"/>
</dbReference>
<dbReference type="PRINTS" id="PR00095">
    <property type="entry name" value="ANTSNTHASEI"/>
</dbReference>
<accession>A0ABX0VW99</accession>
<dbReference type="Pfam" id="PF00425">
    <property type="entry name" value="Chorismate_bind"/>
    <property type="match status" value="1"/>
</dbReference>
<keyword evidence="2" id="KW-0808">Transferase</keyword>
<sequence length="369" mass="40270">MWIQFDRGPDGAPAAFDSPRKIIEAHTPDEVPAALDALADVDGWLAGYCSYELGYALEPKLLPLMPEGRKLPLLRFGVYDSPVQGKAFEGQGHLADITPVWSAEDHAAAISDVRDYIGAGDIYQANLTFPINAKAAGTPEGLYHSLMQRQAVGHGALVLQDDCPAILSRSPELFFRTDGGMIETVPMKGTQPRGATAEEDTAIVEWLRNDEKNRAENLMIVDLLRNDISRVSKPGSVHVPDLFRVNTFATVHQMVSRVKAELMPDMGLADILRALFPCGSITGAPKVRAMEIIHELEVGARDIYCGTIGWWAPDGRSEFNVAIRTVMLDGQQAKLNVGGGVVWDSTAASEYEEALWKARFAELPPMTAD</sequence>
<keyword evidence="3" id="KW-1185">Reference proteome</keyword>
<keyword evidence="2" id="KW-0032">Aminotransferase</keyword>
<dbReference type="InterPro" id="IPR019999">
    <property type="entry name" value="Anth_synth_I-like"/>
</dbReference>
<dbReference type="EC" id="2.6.1.85" evidence="2"/>
<evidence type="ECO:0000313" key="2">
    <source>
        <dbReference type="EMBL" id="NIY71943.1"/>
    </source>
</evidence>
<dbReference type="Gene3D" id="3.60.120.10">
    <property type="entry name" value="Anthranilate synthase"/>
    <property type="match status" value="1"/>
</dbReference>
<proteinExistence type="predicted"/>
<reference evidence="2 3" key="1">
    <citation type="submission" date="2020-03" db="EMBL/GenBank/DDBJ databases">
        <title>Bacterial isolates of synthetic phycosphere.</title>
        <authorList>
            <person name="Fu H."/>
            <person name="Moran M.A."/>
        </authorList>
    </citation>
    <scope>NUCLEOTIDE SEQUENCE [LARGE SCALE GENOMIC DNA]</scope>
    <source>
        <strain evidence="2 3">HF1</strain>
    </source>
</reference>
<dbReference type="NCBIfam" id="TIGR00553">
    <property type="entry name" value="pabB"/>
    <property type="match status" value="1"/>
</dbReference>
<dbReference type="RefSeq" id="WP_167637337.1">
    <property type="nucleotide sequence ID" value="NZ_JAATOP010000003.1"/>
</dbReference>
<dbReference type="NCBIfam" id="NF005698">
    <property type="entry name" value="PRK07508.1"/>
    <property type="match status" value="1"/>
</dbReference>
<gene>
    <name evidence="2" type="ORF">HCZ30_05775</name>
</gene>
<feature type="domain" description="Chorismate-utilising enzyme C-terminal" evidence="1">
    <location>
        <begin position="103"/>
        <end position="356"/>
    </location>
</feature>
<dbReference type="InterPro" id="IPR005801">
    <property type="entry name" value="ADC_synthase"/>
</dbReference>
<dbReference type="InterPro" id="IPR015890">
    <property type="entry name" value="Chorismate_C"/>
</dbReference>
<name>A0ABX0VW99_9RHOB</name>
<dbReference type="Proteomes" id="UP000709466">
    <property type="component" value="Unassembled WGS sequence"/>
</dbReference>
<organism evidence="2 3">
    <name type="scientific">Marivivens donghaensis</name>
    <dbReference type="NCBI Taxonomy" id="1699413"/>
    <lineage>
        <taxon>Bacteria</taxon>
        <taxon>Pseudomonadati</taxon>
        <taxon>Pseudomonadota</taxon>
        <taxon>Alphaproteobacteria</taxon>
        <taxon>Rhodobacterales</taxon>
        <taxon>Paracoccaceae</taxon>
        <taxon>Marivivens group</taxon>
        <taxon>Marivivens</taxon>
    </lineage>
</organism>
<comment type="caution">
    <text evidence="2">The sequence shown here is derived from an EMBL/GenBank/DDBJ whole genome shotgun (WGS) entry which is preliminary data.</text>
</comment>
<dbReference type="PANTHER" id="PTHR11236">
    <property type="entry name" value="AMINOBENZOATE/ANTHRANILATE SYNTHASE"/>
    <property type="match status" value="1"/>
</dbReference>
<dbReference type="GO" id="GO:0046820">
    <property type="term" value="F:4-amino-4-deoxychorismate synthase activity"/>
    <property type="evidence" value="ECO:0007669"/>
    <property type="project" value="UniProtKB-EC"/>
</dbReference>